<keyword evidence="6" id="KW-0812">Transmembrane</keyword>
<keyword evidence="6" id="KW-0472">Membrane</keyword>
<feature type="compositionally biased region" description="Polar residues" evidence="5">
    <location>
        <begin position="374"/>
        <end position="383"/>
    </location>
</feature>
<dbReference type="InterPro" id="IPR000719">
    <property type="entry name" value="Prot_kinase_dom"/>
</dbReference>
<comment type="caution">
    <text evidence="8">The sequence shown here is derived from an EMBL/GenBank/DDBJ whole genome shotgun (WGS) entry which is preliminary data.</text>
</comment>
<dbReference type="Pfam" id="PF00069">
    <property type="entry name" value="Pkinase"/>
    <property type="match status" value="1"/>
</dbReference>
<dbReference type="PANTHER" id="PTHR43289:SF34">
    <property type="entry name" value="SERINE_THREONINE-PROTEIN KINASE YBDM-RELATED"/>
    <property type="match status" value="1"/>
</dbReference>
<feature type="domain" description="Protein kinase" evidence="7">
    <location>
        <begin position="6"/>
        <end position="271"/>
    </location>
</feature>
<dbReference type="SUPFAM" id="SSF56112">
    <property type="entry name" value="Protein kinase-like (PK-like)"/>
    <property type="match status" value="1"/>
</dbReference>
<evidence type="ECO:0000256" key="2">
    <source>
        <dbReference type="ARBA" id="ARBA00022741"/>
    </source>
</evidence>
<keyword evidence="9" id="KW-1185">Reference proteome</keyword>
<accession>A0A851GI12</accession>
<dbReference type="Gene3D" id="1.25.10.10">
    <property type="entry name" value="Leucine-rich Repeat Variant"/>
    <property type="match status" value="1"/>
</dbReference>
<dbReference type="InterPro" id="IPR008271">
    <property type="entry name" value="Ser/Thr_kinase_AS"/>
</dbReference>
<evidence type="ECO:0000256" key="1">
    <source>
        <dbReference type="ARBA" id="ARBA00022679"/>
    </source>
</evidence>
<dbReference type="InterPro" id="IPR011989">
    <property type="entry name" value="ARM-like"/>
</dbReference>
<name>A0A851GI12_9BACT</name>
<feature type="compositionally biased region" description="Low complexity" evidence="5">
    <location>
        <begin position="351"/>
        <end position="372"/>
    </location>
</feature>
<dbReference type="PROSITE" id="PS50011">
    <property type="entry name" value="PROTEIN_KINASE_DOM"/>
    <property type="match status" value="1"/>
</dbReference>
<keyword evidence="4" id="KW-0067">ATP-binding</keyword>
<dbReference type="SMART" id="SM00220">
    <property type="entry name" value="S_TKc"/>
    <property type="match status" value="1"/>
</dbReference>
<organism evidence="8 9">
    <name type="scientific">Oceaniferula marina</name>
    <dbReference type="NCBI Taxonomy" id="2748318"/>
    <lineage>
        <taxon>Bacteria</taxon>
        <taxon>Pseudomonadati</taxon>
        <taxon>Verrucomicrobiota</taxon>
        <taxon>Verrucomicrobiia</taxon>
        <taxon>Verrucomicrobiales</taxon>
        <taxon>Verrucomicrobiaceae</taxon>
        <taxon>Oceaniferula</taxon>
    </lineage>
</organism>
<evidence type="ECO:0000259" key="7">
    <source>
        <dbReference type="PROSITE" id="PS50011"/>
    </source>
</evidence>
<evidence type="ECO:0000313" key="8">
    <source>
        <dbReference type="EMBL" id="NWK55511.1"/>
    </source>
</evidence>
<dbReference type="PROSITE" id="PS00108">
    <property type="entry name" value="PROTEIN_KINASE_ST"/>
    <property type="match status" value="1"/>
</dbReference>
<feature type="transmembrane region" description="Helical" evidence="6">
    <location>
        <begin position="432"/>
        <end position="452"/>
    </location>
</feature>
<feature type="compositionally biased region" description="Polar residues" evidence="5">
    <location>
        <begin position="312"/>
        <end position="350"/>
    </location>
</feature>
<protein>
    <submittedName>
        <fullName evidence="8">Protein kinase</fullName>
    </submittedName>
</protein>
<dbReference type="RefSeq" id="WP_178932023.1">
    <property type="nucleotide sequence ID" value="NZ_JACBAZ010000002.1"/>
</dbReference>
<dbReference type="SUPFAM" id="SSF48371">
    <property type="entry name" value="ARM repeat"/>
    <property type="match status" value="1"/>
</dbReference>
<evidence type="ECO:0000256" key="3">
    <source>
        <dbReference type="ARBA" id="ARBA00022777"/>
    </source>
</evidence>
<dbReference type="InterPro" id="IPR011009">
    <property type="entry name" value="Kinase-like_dom_sf"/>
</dbReference>
<gene>
    <name evidence="8" type="ORF">HW115_07805</name>
</gene>
<feature type="compositionally biased region" description="Low complexity" evidence="5">
    <location>
        <begin position="388"/>
        <end position="412"/>
    </location>
</feature>
<dbReference type="GO" id="GO:0004674">
    <property type="term" value="F:protein serine/threonine kinase activity"/>
    <property type="evidence" value="ECO:0007669"/>
    <property type="project" value="TreeGrafter"/>
</dbReference>
<proteinExistence type="predicted"/>
<dbReference type="InterPro" id="IPR016024">
    <property type="entry name" value="ARM-type_fold"/>
</dbReference>
<dbReference type="Proteomes" id="UP000557872">
    <property type="component" value="Unassembled WGS sequence"/>
</dbReference>
<keyword evidence="3 8" id="KW-0418">Kinase</keyword>
<sequence length="802" mass="87085">MSTERYEIKGKIGEGGVGAVYHAYDTHLNRDVAIKRVLADGGYEDQEDATKSLLKEATALSSVQHPHIVTVYDAGIDSDGPYVVMELIHGRTLDEMVERATMTWDDLREVALQSQEALIAAQDLDLVHRDLKPSNIMVCWLPSGKFQIKIVDFGLAKFSAAPSLQTIAHGDAVFGSIFFMAPEQFERIPLDKCTDMYSMGCLYYFALTGEYPFNGDTAAAVMASHLQHHVTPLHELRPDIPKWGADWIMWHIEREMSARPQDAREALGRFLLLDQQSTQPITVSADNPDAAPAGAPAAGAPKLLFPEAGTAAQPTAATSPVTPQTSTQAVNPLTSQQPIAPPNATQNVHTAAQQVQPAAQPATGPQLQAAQPITGGQTAQPGTAPQVAQLGTGPQPPQAGTAAQAGMPPQAQEAQAAEGIVVEAPKKGLPPVAKWTIIGLLALVIIVTGVVIKDQLDKRKAAKLYTNAMADAKELYDNGKLQDGFKLDQKTLQIILDRATDITFAEKERTTQRAALAYAVGDSFDADAIIVEHITTVRTDPGLRSDLFKYVMTRRKKPSNIKPLLDFALETKHPNEATQAILAAKSSCEGPSAEDYLGDFLSLLKNTDNDGIRSATESAVAKIIEESSSKEKFGNIINNSYISTLDDTPAKYALLRLLAFAGGEKAGSTVEKALNSDDLAMQNAAIAALGKWADDSQFEILTTFIDETDSTDLRKKAFTSAYRFLTMDRDRDPDDLGDLWRSLADTATSSKEKVRIIQGLANQNQNWALVILDKYIKDSNDEVIDKAEQAKERVERNIDKTK</sequence>
<dbReference type="AlphaFoldDB" id="A0A851GI12"/>
<feature type="region of interest" description="Disordered" evidence="5">
    <location>
        <begin position="282"/>
        <end position="301"/>
    </location>
</feature>
<dbReference type="GO" id="GO:0005524">
    <property type="term" value="F:ATP binding"/>
    <property type="evidence" value="ECO:0007669"/>
    <property type="project" value="UniProtKB-KW"/>
</dbReference>
<evidence type="ECO:0000256" key="6">
    <source>
        <dbReference type="SAM" id="Phobius"/>
    </source>
</evidence>
<dbReference type="Gene3D" id="1.10.510.10">
    <property type="entry name" value="Transferase(Phosphotransferase) domain 1"/>
    <property type="match status" value="1"/>
</dbReference>
<keyword evidence="1" id="KW-0808">Transferase</keyword>
<evidence type="ECO:0000313" key="9">
    <source>
        <dbReference type="Proteomes" id="UP000557872"/>
    </source>
</evidence>
<keyword evidence="2" id="KW-0547">Nucleotide-binding</keyword>
<dbReference type="EMBL" id="JACBAZ010000002">
    <property type="protein sequence ID" value="NWK55511.1"/>
    <property type="molecule type" value="Genomic_DNA"/>
</dbReference>
<dbReference type="Gene3D" id="3.30.200.20">
    <property type="entry name" value="Phosphorylase Kinase, domain 1"/>
    <property type="match status" value="1"/>
</dbReference>
<keyword evidence="6" id="KW-1133">Transmembrane helix</keyword>
<feature type="compositionally biased region" description="Low complexity" evidence="5">
    <location>
        <begin position="285"/>
        <end position="301"/>
    </location>
</feature>
<evidence type="ECO:0000256" key="5">
    <source>
        <dbReference type="SAM" id="MobiDB-lite"/>
    </source>
</evidence>
<reference evidence="8 9" key="1">
    <citation type="submission" date="2020-07" db="EMBL/GenBank/DDBJ databases">
        <title>Roseicoccus Jingziensis gen. nov., sp. nov., isolated from coastal seawater.</title>
        <authorList>
            <person name="Feng X."/>
        </authorList>
    </citation>
    <scope>NUCLEOTIDE SEQUENCE [LARGE SCALE GENOMIC DNA]</scope>
    <source>
        <strain evidence="8 9">N1E253</strain>
    </source>
</reference>
<feature type="region of interest" description="Disordered" evidence="5">
    <location>
        <begin position="310"/>
        <end position="412"/>
    </location>
</feature>
<dbReference type="CDD" id="cd14014">
    <property type="entry name" value="STKc_PknB_like"/>
    <property type="match status" value="1"/>
</dbReference>
<evidence type="ECO:0000256" key="4">
    <source>
        <dbReference type="ARBA" id="ARBA00022840"/>
    </source>
</evidence>
<dbReference type="PANTHER" id="PTHR43289">
    <property type="entry name" value="MITOGEN-ACTIVATED PROTEIN KINASE KINASE KINASE 20-RELATED"/>
    <property type="match status" value="1"/>
</dbReference>